<name>A0A4R6RGK2_9HYPH</name>
<comment type="caution">
    <text evidence="1">The sequence shown here is derived from an EMBL/GenBank/DDBJ whole genome shotgun (WGS) entry which is preliminary data.</text>
</comment>
<evidence type="ECO:0000313" key="1">
    <source>
        <dbReference type="EMBL" id="TDP85374.1"/>
    </source>
</evidence>
<sequence>MKLLADRLCAQAAPFWEEERMAKDILKMPDRNHVPGSVGPTALCDRFVFSGEALQATLTECRGRNTRDIVEMAFTLKPSPTFWIEASTACFGFLCLGRKICVFSGVDGRAQLIAQYVHPDIIQIAAHDDAVPRDFASLALGTWASMVLALSNNRVTSTRRVMGSPVDKAMRAAARRRAQTGSPVHSYNVVDLILPKTAMHRGILKPVESFAGVRGHLVIGHWRLIDGVAEPYWVWVDGHHRGDDTLGTVTKERHVQLVGGARRGFFLPEFAGRAGQRVKAGRSVS</sequence>
<protein>
    <submittedName>
        <fullName evidence="1">Uncharacterized protein</fullName>
    </submittedName>
</protein>
<reference evidence="1 2" key="1">
    <citation type="submission" date="2019-03" db="EMBL/GenBank/DDBJ databases">
        <title>Genomic Encyclopedia of Type Strains, Phase IV (KMG-IV): sequencing the most valuable type-strain genomes for metagenomic binning, comparative biology and taxonomic classification.</title>
        <authorList>
            <person name="Goeker M."/>
        </authorList>
    </citation>
    <scope>NUCLEOTIDE SEQUENCE [LARGE SCALE GENOMIC DNA]</scope>
    <source>
        <strain evidence="1 2">DSM 102969</strain>
    </source>
</reference>
<keyword evidence="2" id="KW-1185">Reference proteome</keyword>
<dbReference type="Proteomes" id="UP000294547">
    <property type="component" value="Unassembled WGS sequence"/>
</dbReference>
<organism evidence="1 2">
    <name type="scientific">Oharaeibacter diazotrophicus</name>
    <dbReference type="NCBI Taxonomy" id="1920512"/>
    <lineage>
        <taxon>Bacteria</taxon>
        <taxon>Pseudomonadati</taxon>
        <taxon>Pseudomonadota</taxon>
        <taxon>Alphaproteobacteria</taxon>
        <taxon>Hyphomicrobiales</taxon>
        <taxon>Pleomorphomonadaceae</taxon>
        <taxon>Oharaeibacter</taxon>
    </lineage>
</organism>
<dbReference type="RefSeq" id="WP_126541223.1">
    <property type="nucleotide sequence ID" value="NZ_BSPM01000004.1"/>
</dbReference>
<dbReference type="AlphaFoldDB" id="A0A4R6RGK2"/>
<gene>
    <name evidence="1" type="ORF">EDD54_2227</name>
</gene>
<dbReference type="OrthoDB" id="9886903at2"/>
<evidence type="ECO:0000313" key="2">
    <source>
        <dbReference type="Proteomes" id="UP000294547"/>
    </source>
</evidence>
<dbReference type="EMBL" id="SNXY01000007">
    <property type="protein sequence ID" value="TDP85374.1"/>
    <property type="molecule type" value="Genomic_DNA"/>
</dbReference>
<accession>A0A4R6RGK2</accession>
<proteinExistence type="predicted"/>